<keyword evidence="5" id="KW-0449">Lipoprotein</keyword>
<keyword evidence="2" id="KW-1003">Cell membrane</keyword>
<dbReference type="EMBL" id="CAEZYL010000032">
    <property type="protein sequence ID" value="CAB4722594.1"/>
    <property type="molecule type" value="Genomic_DNA"/>
</dbReference>
<evidence type="ECO:0000256" key="6">
    <source>
        <dbReference type="SAM" id="Phobius"/>
    </source>
</evidence>
<evidence type="ECO:0000256" key="1">
    <source>
        <dbReference type="ARBA" id="ARBA00004236"/>
    </source>
</evidence>
<evidence type="ECO:0000313" key="12">
    <source>
        <dbReference type="EMBL" id="CAB4954742.1"/>
    </source>
</evidence>
<keyword evidence="4 6" id="KW-0472">Membrane</keyword>
<dbReference type="EMBL" id="CAEZUY010000020">
    <property type="protein sequence ID" value="CAB4610458.1"/>
    <property type="molecule type" value="Genomic_DNA"/>
</dbReference>
<evidence type="ECO:0000256" key="2">
    <source>
        <dbReference type="ARBA" id="ARBA00022475"/>
    </source>
</evidence>
<dbReference type="EMBL" id="CAFBNS010000015">
    <property type="protein sequence ID" value="CAB4954742.1"/>
    <property type="molecule type" value="Genomic_DNA"/>
</dbReference>
<keyword evidence="6" id="KW-1133">Transmembrane helix</keyword>
<reference evidence="11" key="1">
    <citation type="submission" date="2020-05" db="EMBL/GenBank/DDBJ databases">
        <authorList>
            <person name="Chiriac C."/>
            <person name="Salcher M."/>
            <person name="Ghai R."/>
            <person name="Kavagutti S V."/>
        </authorList>
    </citation>
    <scope>NUCLEOTIDE SEQUENCE</scope>
</reference>
<evidence type="ECO:0000313" key="8">
    <source>
        <dbReference type="EMBL" id="CAB4539101.1"/>
    </source>
</evidence>
<dbReference type="CDD" id="cd06354">
    <property type="entry name" value="PBP1_PrnA-like"/>
    <property type="match status" value="1"/>
</dbReference>
<dbReference type="InterPro" id="IPR003760">
    <property type="entry name" value="PnrA-like"/>
</dbReference>
<dbReference type="EMBL" id="CAEZUD010000010">
    <property type="protein sequence ID" value="CAB4585981.1"/>
    <property type="molecule type" value="Genomic_DNA"/>
</dbReference>
<feature type="transmembrane region" description="Helical" evidence="6">
    <location>
        <begin position="35"/>
        <end position="53"/>
    </location>
</feature>
<keyword evidence="3" id="KW-0732">Signal</keyword>
<dbReference type="EMBL" id="CAFBPI010000002">
    <property type="protein sequence ID" value="CAB5003906.1"/>
    <property type="molecule type" value="Genomic_DNA"/>
</dbReference>
<dbReference type="Gene3D" id="3.40.50.2300">
    <property type="match status" value="2"/>
</dbReference>
<proteinExistence type="predicted"/>
<dbReference type="PANTHER" id="PTHR34296:SF2">
    <property type="entry name" value="ABC TRANSPORTER GUANOSINE-BINDING PROTEIN NUPN"/>
    <property type="match status" value="1"/>
</dbReference>
<dbReference type="PANTHER" id="PTHR34296">
    <property type="entry name" value="TRANSCRIPTIONAL ACTIVATOR PROTEIN MED"/>
    <property type="match status" value="1"/>
</dbReference>
<name>A0A6J6RM44_9ZZZZ</name>
<dbReference type="InterPro" id="IPR050957">
    <property type="entry name" value="BMP_lipoprotein"/>
</dbReference>
<evidence type="ECO:0000259" key="7">
    <source>
        <dbReference type="Pfam" id="PF02608"/>
    </source>
</evidence>
<comment type="subcellular location">
    <subcellularLocation>
        <location evidence="1">Cell membrane</location>
    </subcellularLocation>
</comment>
<feature type="domain" description="ABC transporter substrate-binding protein PnrA-like" evidence="7">
    <location>
        <begin position="64"/>
        <end position="325"/>
    </location>
</feature>
<evidence type="ECO:0000256" key="5">
    <source>
        <dbReference type="ARBA" id="ARBA00023288"/>
    </source>
</evidence>
<keyword evidence="6" id="KW-0812">Transmembrane</keyword>
<evidence type="ECO:0000256" key="4">
    <source>
        <dbReference type="ARBA" id="ARBA00023136"/>
    </source>
</evidence>
<evidence type="ECO:0000313" key="11">
    <source>
        <dbReference type="EMBL" id="CAB4722594.1"/>
    </source>
</evidence>
<dbReference type="AlphaFoldDB" id="A0A6J6RM44"/>
<evidence type="ECO:0000256" key="3">
    <source>
        <dbReference type="ARBA" id="ARBA00022729"/>
    </source>
</evidence>
<accession>A0A6J6RM44</accession>
<dbReference type="Pfam" id="PF02608">
    <property type="entry name" value="Bmp"/>
    <property type="match status" value="1"/>
</dbReference>
<organism evidence="11">
    <name type="scientific">freshwater metagenome</name>
    <dbReference type="NCBI Taxonomy" id="449393"/>
    <lineage>
        <taxon>unclassified sequences</taxon>
        <taxon>metagenomes</taxon>
        <taxon>ecological metagenomes</taxon>
    </lineage>
</organism>
<dbReference type="GO" id="GO:0005886">
    <property type="term" value="C:plasma membrane"/>
    <property type="evidence" value="ECO:0007669"/>
    <property type="project" value="UniProtKB-SubCell"/>
</dbReference>
<evidence type="ECO:0000313" key="13">
    <source>
        <dbReference type="EMBL" id="CAB5003906.1"/>
    </source>
</evidence>
<evidence type="ECO:0000313" key="10">
    <source>
        <dbReference type="EMBL" id="CAB4610458.1"/>
    </source>
</evidence>
<sequence>MCSAYLASNLTNVAPTSTPHFEDPKGITLKKSIKLFSIVAAAALVGGVAVAPASNAAKPKVCLALDTGGVDDKSFNASAWAGAQATKNIADVSYVVADPANPDYAAEVKSLVDKKCNLIIGVGFMIAGEIGKAAVANPKIKFAQVDDPGLVDGKAVANLKGLTFASDQTAFLAGYLAAGYSKTKKVATYGGIAIPTVTIFMAGFENGVNHYNKVKGTNVKVLGWSNATKTGTFVESFTDAVKAVQISKNLEQQGADVIYPIAGGLTFATAGNSVTSKKSVVLGVDSDMFLSASAAQKDIFLNSTMKAVGASVKDVISSVAANKFSNAPYVGTLKNGGGGFAGYHNMASKVPAVLQNEIRQLTKDVISGAVKVS</sequence>
<evidence type="ECO:0000313" key="9">
    <source>
        <dbReference type="EMBL" id="CAB4585981.1"/>
    </source>
</evidence>
<gene>
    <name evidence="8" type="ORF">UFOPK1380_00939</name>
    <name evidence="9" type="ORF">UFOPK1778_00343</name>
    <name evidence="10" type="ORF">UFOPK1863_00362</name>
    <name evidence="11" type="ORF">UFOPK2689_00663</name>
    <name evidence="12" type="ORF">UFOPK3874_00162</name>
    <name evidence="13" type="ORF">UFOPK4095_00045</name>
</gene>
<dbReference type="EMBL" id="CAEZSC010000060">
    <property type="protein sequence ID" value="CAB4539101.1"/>
    <property type="molecule type" value="Genomic_DNA"/>
</dbReference>
<protein>
    <submittedName>
        <fullName evidence="11">Unannotated protein</fullName>
    </submittedName>
</protein>